<protein>
    <submittedName>
        <fullName evidence="2">Uncharacterized protein</fullName>
    </submittedName>
</protein>
<name>A0A9W8K371_9AGAR</name>
<evidence type="ECO:0000256" key="1">
    <source>
        <dbReference type="SAM" id="MobiDB-lite"/>
    </source>
</evidence>
<gene>
    <name evidence="2" type="ORF">NLJ89_g4934</name>
</gene>
<dbReference type="Proteomes" id="UP001148786">
    <property type="component" value="Unassembled WGS sequence"/>
</dbReference>
<dbReference type="OrthoDB" id="57709at2759"/>
<comment type="caution">
    <text evidence="2">The sequence shown here is derived from an EMBL/GenBank/DDBJ whole genome shotgun (WGS) entry which is preliminary data.</text>
</comment>
<dbReference type="AlphaFoldDB" id="A0A9W8K371"/>
<sequence>MDILFDDFFGGGRRGGWFDPYDGFGLGGDVNRSYFAPVSDRAKGALENAKASFLDHLATVDTSKGTVTEEIIKFHLVPDMRKAFNKFVKEYGCTGTSRQLTRSEQDVINKTRKSLMWYTSVIVTPQAQRAYLEKHPNIAKPAHISASASTASTSTAVASPSSASASTGPLNDANGQKMKHKFNEAAVKKAAANPSVKKLSHKKKA</sequence>
<organism evidence="2 3">
    <name type="scientific">Agrocybe chaxingu</name>
    <dbReference type="NCBI Taxonomy" id="84603"/>
    <lineage>
        <taxon>Eukaryota</taxon>
        <taxon>Fungi</taxon>
        <taxon>Dikarya</taxon>
        <taxon>Basidiomycota</taxon>
        <taxon>Agaricomycotina</taxon>
        <taxon>Agaricomycetes</taxon>
        <taxon>Agaricomycetidae</taxon>
        <taxon>Agaricales</taxon>
        <taxon>Agaricineae</taxon>
        <taxon>Strophariaceae</taxon>
        <taxon>Agrocybe</taxon>
    </lineage>
</organism>
<evidence type="ECO:0000313" key="2">
    <source>
        <dbReference type="EMBL" id="KAJ3509984.1"/>
    </source>
</evidence>
<proteinExistence type="predicted"/>
<dbReference type="EMBL" id="JANKHO010000433">
    <property type="protein sequence ID" value="KAJ3509984.1"/>
    <property type="molecule type" value="Genomic_DNA"/>
</dbReference>
<reference evidence="2" key="1">
    <citation type="submission" date="2022-07" db="EMBL/GenBank/DDBJ databases">
        <title>Genome Sequence of Agrocybe chaxingu.</title>
        <authorList>
            <person name="Buettner E."/>
        </authorList>
    </citation>
    <scope>NUCLEOTIDE SEQUENCE</scope>
    <source>
        <strain evidence="2">MP-N11</strain>
    </source>
</reference>
<feature type="region of interest" description="Disordered" evidence="1">
    <location>
        <begin position="155"/>
        <end position="205"/>
    </location>
</feature>
<evidence type="ECO:0000313" key="3">
    <source>
        <dbReference type="Proteomes" id="UP001148786"/>
    </source>
</evidence>
<accession>A0A9W8K371</accession>
<feature type="compositionally biased region" description="Low complexity" evidence="1">
    <location>
        <begin position="155"/>
        <end position="167"/>
    </location>
</feature>
<keyword evidence="3" id="KW-1185">Reference proteome</keyword>